<feature type="region of interest" description="Disordered" evidence="10">
    <location>
        <begin position="292"/>
        <end position="342"/>
    </location>
</feature>
<dbReference type="GO" id="GO:0071973">
    <property type="term" value="P:bacterial-type flagellum-dependent cell motility"/>
    <property type="evidence" value="ECO:0007669"/>
    <property type="project" value="InterPro"/>
</dbReference>
<name>A0A2S0UPG7_9RHOB</name>
<evidence type="ECO:0000256" key="10">
    <source>
        <dbReference type="SAM" id="MobiDB-lite"/>
    </source>
</evidence>
<sequence length="574" mass="60402">MAMTPNSPLAGNPLVAQARNAVSNVLRMGDQPALRRAMPAVMIMVVTVLALAAWALLREPSRMSLYPGLAEAEKSRVFDALTSARIDATVDQVTGEILVPSADFHKAKMLLASQGLPEAMPGGDAMLTDLPMGASRSVEAARLRQAQELELAGSITEIASVQGARVHLALPERSAFLRDQEPPRASVFLQLASGRVMEQAQVEAIVNLVSSSVPGMARGDVTVVDQMGRLLSRGSDDAGTLVTDRQLQQRMEVEKVYRQRIEALLTPIAGVGNLSVQVTVDMDFTQSSITSERVDPNGTAISSEQSEMSESTEGVAKGIPGAVSNTPPNQGTLAAPDAAPVNAPVNGEKTVPTNRTSGTTKTYQVSRTVETTQPATATIKKVSAAILMRAVPSTVPLAEGETAPPALPDALKADLERLAQSAIGFDATRGDSVVVMAQPFMEEPLIDAAPTDYSWLPEAAKQVGLIALIAIVALGIIRPMLTRSPMTAEALASAPGSVSIGGVPGVEVGEGETLDDVQARLEARRSKLTQAALGSSATREEKFAVLRQIAAEDPARIASVLQRMMKDELDSSVS</sequence>
<dbReference type="NCBIfam" id="TIGR00206">
    <property type="entry name" value="fliF"/>
    <property type="match status" value="1"/>
</dbReference>
<comment type="subcellular location">
    <subcellularLocation>
        <location evidence="1 9">Bacterial flagellum basal body</location>
    </subcellularLocation>
    <subcellularLocation>
        <location evidence="2">Cell membrane</location>
        <topology evidence="2">Multi-pass membrane protein</topology>
    </subcellularLocation>
</comment>
<keyword evidence="4" id="KW-1003">Cell membrane</keyword>
<keyword evidence="14" id="KW-0969">Cilium</keyword>
<keyword evidence="8 9" id="KW-0975">Bacterial flagellum</keyword>
<dbReference type="InterPro" id="IPR043427">
    <property type="entry name" value="YscJ/FliF"/>
</dbReference>
<comment type="similarity">
    <text evidence="3 9">Belongs to the FliF family.</text>
</comment>
<keyword evidence="14" id="KW-0282">Flagellum</keyword>
<accession>A0A2S0UPG7</accession>
<evidence type="ECO:0000256" key="9">
    <source>
        <dbReference type="PIRNR" id="PIRNR004862"/>
    </source>
</evidence>
<evidence type="ECO:0000256" key="4">
    <source>
        <dbReference type="ARBA" id="ARBA00022475"/>
    </source>
</evidence>
<gene>
    <name evidence="14" type="primary">fliF</name>
    <name evidence="14" type="ORF">HYN69_15275</name>
</gene>
<dbReference type="EMBL" id="CP028918">
    <property type="protein sequence ID" value="AWB49680.1"/>
    <property type="molecule type" value="Genomic_DNA"/>
</dbReference>
<evidence type="ECO:0000256" key="8">
    <source>
        <dbReference type="ARBA" id="ARBA00023143"/>
    </source>
</evidence>
<keyword evidence="14" id="KW-0966">Cell projection</keyword>
<keyword evidence="6 11" id="KW-1133">Transmembrane helix</keyword>
<dbReference type="KEGG" id="geh:HYN69_15275"/>
<dbReference type="Gene3D" id="3.30.300.30">
    <property type="match status" value="1"/>
</dbReference>
<dbReference type="Pfam" id="PF01514">
    <property type="entry name" value="YscJ_FliF"/>
    <property type="match status" value="1"/>
</dbReference>
<organism evidence="14 15">
    <name type="scientific">Paragemmobacter aquarius</name>
    <dbReference type="NCBI Taxonomy" id="2169400"/>
    <lineage>
        <taxon>Bacteria</taxon>
        <taxon>Pseudomonadati</taxon>
        <taxon>Pseudomonadota</taxon>
        <taxon>Alphaproteobacteria</taxon>
        <taxon>Rhodobacterales</taxon>
        <taxon>Paracoccaceae</taxon>
        <taxon>Paragemmobacter</taxon>
    </lineage>
</organism>
<evidence type="ECO:0000313" key="14">
    <source>
        <dbReference type="EMBL" id="AWB49680.1"/>
    </source>
</evidence>
<evidence type="ECO:0000259" key="13">
    <source>
        <dbReference type="Pfam" id="PF08345"/>
    </source>
</evidence>
<dbReference type="PANTHER" id="PTHR30046:SF0">
    <property type="entry name" value="FLAGELLAR M-RING PROTEIN"/>
    <property type="match status" value="1"/>
</dbReference>
<feature type="domain" description="Flagellar M-ring C-terminal" evidence="13">
    <location>
        <begin position="265"/>
        <end position="440"/>
    </location>
</feature>
<feature type="compositionally biased region" description="Low complexity" evidence="10">
    <location>
        <begin position="302"/>
        <end position="313"/>
    </location>
</feature>
<dbReference type="InterPro" id="IPR000067">
    <property type="entry name" value="FlgMring_FliF"/>
</dbReference>
<evidence type="ECO:0000256" key="3">
    <source>
        <dbReference type="ARBA" id="ARBA00007971"/>
    </source>
</evidence>
<evidence type="ECO:0000256" key="7">
    <source>
        <dbReference type="ARBA" id="ARBA00023136"/>
    </source>
</evidence>
<dbReference type="GO" id="GO:0009431">
    <property type="term" value="C:bacterial-type flagellum basal body, MS ring"/>
    <property type="evidence" value="ECO:0007669"/>
    <property type="project" value="InterPro"/>
</dbReference>
<evidence type="ECO:0000256" key="11">
    <source>
        <dbReference type="SAM" id="Phobius"/>
    </source>
</evidence>
<keyword evidence="15" id="KW-1185">Reference proteome</keyword>
<dbReference type="GO" id="GO:0003774">
    <property type="term" value="F:cytoskeletal motor activity"/>
    <property type="evidence" value="ECO:0007669"/>
    <property type="project" value="InterPro"/>
</dbReference>
<protein>
    <recommendedName>
        <fullName evidence="9">Flagellar M-ring protein</fullName>
    </recommendedName>
</protein>
<evidence type="ECO:0000256" key="5">
    <source>
        <dbReference type="ARBA" id="ARBA00022692"/>
    </source>
</evidence>
<evidence type="ECO:0000256" key="1">
    <source>
        <dbReference type="ARBA" id="ARBA00004117"/>
    </source>
</evidence>
<evidence type="ECO:0000256" key="6">
    <source>
        <dbReference type="ARBA" id="ARBA00022989"/>
    </source>
</evidence>
<dbReference type="PRINTS" id="PR01009">
    <property type="entry name" value="FLGMRINGFLIF"/>
</dbReference>
<dbReference type="OrthoDB" id="9807026at2"/>
<reference evidence="14 15" key="1">
    <citation type="submission" date="2018-04" db="EMBL/GenBank/DDBJ databases">
        <title>Genome sequencing of Gemmobacter.</title>
        <authorList>
            <person name="Yi H."/>
            <person name="Baek M.-G."/>
        </authorList>
    </citation>
    <scope>NUCLEOTIDE SEQUENCE [LARGE SCALE GENOMIC DNA]</scope>
    <source>
        <strain evidence="14 15">HYN0069</strain>
    </source>
</reference>
<feature type="domain" description="Flagellar M-ring N-terminal" evidence="12">
    <location>
        <begin position="58"/>
        <end position="232"/>
    </location>
</feature>
<evidence type="ECO:0000313" key="15">
    <source>
        <dbReference type="Proteomes" id="UP000244496"/>
    </source>
</evidence>
<feature type="transmembrane region" description="Helical" evidence="11">
    <location>
        <begin position="37"/>
        <end position="57"/>
    </location>
</feature>
<feature type="compositionally biased region" description="Polar residues" evidence="10">
    <location>
        <begin position="323"/>
        <end position="332"/>
    </location>
</feature>
<dbReference type="PIRSF" id="PIRSF004862">
    <property type="entry name" value="FliF"/>
    <property type="match status" value="1"/>
</dbReference>
<comment type="function">
    <text evidence="9">The M ring may be actively involved in energy transduction.</text>
</comment>
<keyword evidence="7 11" id="KW-0472">Membrane</keyword>
<keyword evidence="5 11" id="KW-0812">Transmembrane</keyword>
<evidence type="ECO:0000256" key="2">
    <source>
        <dbReference type="ARBA" id="ARBA00004651"/>
    </source>
</evidence>
<dbReference type="Pfam" id="PF08345">
    <property type="entry name" value="YscJ_FliF_C"/>
    <property type="match status" value="1"/>
</dbReference>
<dbReference type="GO" id="GO:0005886">
    <property type="term" value="C:plasma membrane"/>
    <property type="evidence" value="ECO:0007669"/>
    <property type="project" value="UniProtKB-SubCell"/>
</dbReference>
<dbReference type="InterPro" id="IPR013556">
    <property type="entry name" value="Flag_M-ring_C"/>
</dbReference>
<dbReference type="Proteomes" id="UP000244496">
    <property type="component" value="Chromosome"/>
</dbReference>
<dbReference type="AlphaFoldDB" id="A0A2S0UPG7"/>
<proteinExistence type="inferred from homology"/>
<dbReference type="InterPro" id="IPR045851">
    <property type="entry name" value="AMP-bd_C_sf"/>
</dbReference>
<dbReference type="InterPro" id="IPR006182">
    <property type="entry name" value="FliF_N_dom"/>
</dbReference>
<dbReference type="PANTHER" id="PTHR30046">
    <property type="entry name" value="FLAGELLAR M-RING PROTEIN"/>
    <property type="match status" value="1"/>
</dbReference>
<evidence type="ECO:0000259" key="12">
    <source>
        <dbReference type="Pfam" id="PF01514"/>
    </source>
</evidence>